<protein>
    <submittedName>
        <fullName evidence="2">Uncharacterized protein</fullName>
    </submittedName>
</protein>
<keyword evidence="3" id="KW-1185">Reference proteome</keyword>
<name>A0AAE1AJM6_9GAST</name>
<dbReference type="EMBL" id="JAWDGP010001769">
    <property type="protein sequence ID" value="KAK3788366.1"/>
    <property type="molecule type" value="Genomic_DNA"/>
</dbReference>
<feature type="region of interest" description="Disordered" evidence="1">
    <location>
        <begin position="69"/>
        <end position="111"/>
    </location>
</feature>
<reference evidence="2" key="1">
    <citation type="journal article" date="2023" name="G3 (Bethesda)">
        <title>A reference genome for the long-term kleptoplast-retaining sea slug Elysia crispata morphotype clarki.</title>
        <authorList>
            <person name="Eastman K.E."/>
            <person name="Pendleton A.L."/>
            <person name="Shaikh M.A."/>
            <person name="Suttiyut T."/>
            <person name="Ogas R."/>
            <person name="Tomko P."/>
            <person name="Gavelis G."/>
            <person name="Widhalm J.R."/>
            <person name="Wisecaver J.H."/>
        </authorList>
    </citation>
    <scope>NUCLEOTIDE SEQUENCE</scope>
    <source>
        <strain evidence="2">ECLA1</strain>
    </source>
</reference>
<gene>
    <name evidence="2" type="ORF">RRG08_025093</name>
</gene>
<accession>A0AAE1AJM6</accession>
<evidence type="ECO:0000256" key="1">
    <source>
        <dbReference type="SAM" id="MobiDB-lite"/>
    </source>
</evidence>
<proteinExistence type="predicted"/>
<evidence type="ECO:0000313" key="2">
    <source>
        <dbReference type="EMBL" id="KAK3788366.1"/>
    </source>
</evidence>
<feature type="region of interest" description="Disordered" evidence="1">
    <location>
        <begin position="1"/>
        <end position="23"/>
    </location>
</feature>
<comment type="caution">
    <text evidence="2">The sequence shown here is derived from an EMBL/GenBank/DDBJ whole genome shotgun (WGS) entry which is preliminary data.</text>
</comment>
<evidence type="ECO:0000313" key="3">
    <source>
        <dbReference type="Proteomes" id="UP001283361"/>
    </source>
</evidence>
<feature type="compositionally biased region" description="Basic and acidic residues" evidence="1">
    <location>
        <begin position="69"/>
        <end position="103"/>
    </location>
</feature>
<organism evidence="2 3">
    <name type="scientific">Elysia crispata</name>
    <name type="common">lettuce slug</name>
    <dbReference type="NCBI Taxonomy" id="231223"/>
    <lineage>
        <taxon>Eukaryota</taxon>
        <taxon>Metazoa</taxon>
        <taxon>Spiralia</taxon>
        <taxon>Lophotrochozoa</taxon>
        <taxon>Mollusca</taxon>
        <taxon>Gastropoda</taxon>
        <taxon>Heterobranchia</taxon>
        <taxon>Euthyneura</taxon>
        <taxon>Panpulmonata</taxon>
        <taxon>Sacoglossa</taxon>
        <taxon>Placobranchoidea</taxon>
        <taxon>Plakobranchidae</taxon>
        <taxon>Elysia</taxon>
    </lineage>
</organism>
<dbReference type="AlphaFoldDB" id="A0AAE1AJM6"/>
<dbReference type="Proteomes" id="UP001283361">
    <property type="component" value="Unassembled WGS sequence"/>
</dbReference>
<sequence length="111" mass="12632">MLRFRELNAKPKSSNRRPLSRTPYRHVTSARGLVLRPGCVLSLASDQITIHWLIVAQLKTSLESMRPDVKLRQDGKSEHGLCVRDMNRAEQRRQPGGDRRGVDEADGDKED</sequence>